<evidence type="ECO:0000313" key="1">
    <source>
        <dbReference type="Proteomes" id="UP000818029"/>
    </source>
</evidence>
<gene>
    <name evidence="2" type="primary">LOC107929648</name>
</gene>
<organism evidence="1 2">
    <name type="scientific">Gossypium hirsutum</name>
    <name type="common">Upland cotton</name>
    <name type="synonym">Gossypium mexicanum</name>
    <dbReference type="NCBI Taxonomy" id="3635"/>
    <lineage>
        <taxon>Eukaryota</taxon>
        <taxon>Viridiplantae</taxon>
        <taxon>Streptophyta</taxon>
        <taxon>Embryophyta</taxon>
        <taxon>Tracheophyta</taxon>
        <taxon>Spermatophyta</taxon>
        <taxon>Magnoliopsida</taxon>
        <taxon>eudicotyledons</taxon>
        <taxon>Gunneridae</taxon>
        <taxon>Pentapetalae</taxon>
        <taxon>rosids</taxon>
        <taxon>malvids</taxon>
        <taxon>Malvales</taxon>
        <taxon>Malvaceae</taxon>
        <taxon>Malvoideae</taxon>
        <taxon>Gossypium</taxon>
    </lineage>
</organism>
<dbReference type="RefSeq" id="XP_016716628.1">
    <property type="nucleotide sequence ID" value="XM_016861139.1"/>
</dbReference>
<protein>
    <submittedName>
        <fullName evidence="2">Uncharacterized protein</fullName>
    </submittedName>
</protein>
<name>A0A1U8LT84_GOSHI</name>
<dbReference type="GeneID" id="107929648"/>
<reference evidence="1" key="1">
    <citation type="journal article" date="2020" name="Nat. Genet.">
        <title>Genomic diversifications of five Gossypium allopolyploid species and their impact on cotton improvement.</title>
        <authorList>
            <person name="Chen Z.J."/>
            <person name="Sreedasyam A."/>
            <person name="Ando A."/>
            <person name="Song Q."/>
            <person name="De Santiago L.M."/>
            <person name="Hulse-Kemp A.M."/>
            <person name="Ding M."/>
            <person name="Ye W."/>
            <person name="Kirkbride R.C."/>
            <person name="Jenkins J."/>
            <person name="Plott C."/>
            <person name="Lovell J."/>
            <person name="Lin Y.M."/>
            <person name="Vaughn R."/>
            <person name="Liu B."/>
            <person name="Simpson S."/>
            <person name="Scheffler B.E."/>
            <person name="Wen L."/>
            <person name="Saski C.A."/>
            <person name="Grover C.E."/>
            <person name="Hu G."/>
            <person name="Conover J.L."/>
            <person name="Carlson J.W."/>
            <person name="Shu S."/>
            <person name="Boston L.B."/>
            <person name="Williams M."/>
            <person name="Peterson D.G."/>
            <person name="McGee K."/>
            <person name="Jones D.C."/>
            <person name="Wendel J.F."/>
            <person name="Stelly D.M."/>
            <person name="Grimwood J."/>
            <person name="Schmutz J."/>
        </authorList>
    </citation>
    <scope>NUCLEOTIDE SEQUENCE [LARGE SCALE GENOMIC DNA]</scope>
    <source>
        <strain evidence="1">cv. TM-1</strain>
    </source>
</reference>
<dbReference type="AlphaFoldDB" id="A0A1U8LT84"/>
<dbReference type="PaxDb" id="3635-A0A1U8LT84"/>
<proteinExistence type="predicted"/>
<accession>A0A1U8LT84</accession>
<evidence type="ECO:0000313" key="2">
    <source>
        <dbReference type="RefSeq" id="XP_016716628.1"/>
    </source>
</evidence>
<dbReference type="KEGG" id="ghi:107929648"/>
<reference evidence="2" key="2">
    <citation type="submission" date="2025-08" db="UniProtKB">
        <authorList>
            <consortium name="RefSeq"/>
        </authorList>
    </citation>
    <scope>IDENTIFICATION</scope>
</reference>
<sequence>MDDNQNNQQPLPRRSMFDCAKPTLIGAESSIVRPTIAANKFKLKPNTIQMLAKLVPERHQGSLPNNTETNPKEQVHAITVKSMKGLVKPEKKDIEIPMILGRPFLAIARTIIDVGSGELVLSVGDENVTLQARDFVRVLSERDDTYHSVNVSNHAVQ</sequence>
<keyword evidence="1" id="KW-1185">Reference proteome</keyword>
<dbReference type="Proteomes" id="UP000818029">
    <property type="component" value="Chromosome A08"/>
</dbReference>